<dbReference type="EMBL" id="ML986586">
    <property type="protein sequence ID" value="KAF2268610.1"/>
    <property type="molecule type" value="Genomic_DNA"/>
</dbReference>
<dbReference type="OrthoDB" id="5372935at2759"/>
<gene>
    <name evidence="2" type="ORF">CC78DRAFT_530045</name>
</gene>
<feature type="compositionally biased region" description="Acidic residues" evidence="1">
    <location>
        <begin position="57"/>
        <end position="75"/>
    </location>
</feature>
<feature type="compositionally biased region" description="Acidic residues" evidence="1">
    <location>
        <begin position="104"/>
        <end position="114"/>
    </location>
</feature>
<dbReference type="PANTHER" id="PTHR42085:SF1">
    <property type="entry name" value="F-BOX DOMAIN-CONTAINING PROTEIN"/>
    <property type="match status" value="1"/>
</dbReference>
<protein>
    <recommendedName>
        <fullName evidence="4">F-box domain-containing protein</fullName>
    </recommendedName>
</protein>
<proteinExistence type="predicted"/>
<dbReference type="PANTHER" id="PTHR42085">
    <property type="entry name" value="F-BOX DOMAIN-CONTAINING PROTEIN"/>
    <property type="match status" value="1"/>
</dbReference>
<organism evidence="2 3">
    <name type="scientific">Lojkania enalia</name>
    <dbReference type="NCBI Taxonomy" id="147567"/>
    <lineage>
        <taxon>Eukaryota</taxon>
        <taxon>Fungi</taxon>
        <taxon>Dikarya</taxon>
        <taxon>Ascomycota</taxon>
        <taxon>Pezizomycotina</taxon>
        <taxon>Dothideomycetes</taxon>
        <taxon>Pleosporomycetidae</taxon>
        <taxon>Pleosporales</taxon>
        <taxon>Pleosporales incertae sedis</taxon>
        <taxon>Lojkania</taxon>
    </lineage>
</organism>
<evidence type="ECO:0000313" key="2">
    <source>
        <dbReference type="EMBL" id="KAF2268610.1"/>
    </source>
</evidence>
<dbReference type="AlphaFoldDB" id="A0A9P4KHB4"/>
<name>A0A9P4KHB4_9PLEO</name>
<evidence type="ECO:0000256" key="1">
    <source>
        <dbReference type="SAM" id="MobiDB-lite"/>
    </source>
</evidence>
<feature type="region of interest" description="Disordered" evidence="1">
    <location>
        <begin position="154"/>
        <end position="174"/>
    </location>
</feature>
<sequence>MAQGVNQSQSDARGRASSSPELGSPSHVIQYNKQTGRPIRRSAGQKKNVAGFVDSAMIEEYEEEASDSLSEDEEGNPVLPKRSSKRKRSPSPTPPPLDPIIYDEAPDEQSDEETLGSLQRHPGPPPITLQFNVPLGFHGPLVVKLDSSVLDAIDGPPRDLKPPTSRRRRTESVAPAATVIPPKPGSGSWRAGFLDLPPELRNKIYRFVFLDDHDLIILRPTNFCKSAAFLRCCKLVHSEGCSVLYGENRFVFERNRNTRSPFWDPVPQEIGYKDCRRFLNMIGPENLQYLRDIKFIFEDANPGSTPYLGSHEARRYIHDGHLIDCLRTLRGAKLRKLTLMFAGRRQLIRTDVEFLGYLEQLKADEIIHSLSRWFYGNKINAPVFESLKERMTRKKRLYAGKE</sequence>
<dbReference type="Proteomes" id="UP000800093">
    <property type="component" value="Unassembled WGS sequence"/>
</dbReference>
<evidence type="ECO:0000313" key="3">
    <source>
        <dbReference type="Proteomes" id="UP000800093"/>
    </source>
</evidence>
<feature type="compositionally biased region" description="Polar residues" evidence="1">
    <location>
        <begin position="1"/>
        <end position="35"/>
    </location>
</feature>
<comment type="caution">
    <text evidence="2">The sequence shown here is derived from an EMBL/GenBank/DDBJ whole genome shotgun (WGS) entry which is preliminary data.</text>
</comment>
<keyword evidence="3" id="KW-1185">Reference proteome</keyword>
<evidence type="ECO:0008006" key="4">
    <source>
        <dbReference type="Google" id="ProtNLM"/>
    </source>
</evidence>
<feature type="region of interest" description="Disordered" evidence="1">
    <location>
        <begin position="1"/>
        <end position="129"/>
    </location>
</feature>
<accession>A0A9P4KHB4</accession>
<dbReference type="InterPro" id="IPR038883">
    <property type="entry name" value="AN11006-like"/>
</dbReference>
<reference evidence="3" key="1">
    <citation type="journal article" date="2020" name="Stud. Mycol.">
        <title>101 Dothideomycetes genomes: A test case for predicting lifestyles and emergence of pathogens.</title>
        <authorList>
            <person name="Haridas S."/>
            <person name="Albert R."/>
            <person name="Binder M."/>
            <person name="Bloem J."/>
            <person name="LaButti K."/>
            <person name="Salamov A."/>
            <person name="Andreopoulos B."/>
            <person name="Baker S."/>
            <person name="Barry K."/>
            <person name="Bills G."/>
            <person name="Bluhm B."/>
            <person name="Cannon C."/>
            <person name="Castanera R."/>
            <person name="Culley D."/>
            <person name="Daum C."/>
            <person name="Ezra D."/>
            <person name="Gonzalez J."/>
            <person name="Henrissat B."/>
            <person name="Kuo A."/>
            <person name="Liang C."/>
            <person name="Lipzen A."/>
            <person name="Lutzoni F."/>
            <person name="Magnuson J."/>
            <person name="Mondo S."/>
            <person name="Nolan M."/>
            <person name="Ohm R."/>
            <person name="Pangilinan J."/>
            <person name="Park H.-J."/>
            <person name="Ramirez L."/>
            <person name="Alfaro M."/>
            <person name="Sun H."/>
            <person name="Tritt A."/>
            <person name="Yoshinaga Y."/>
            <person name="Zwiers L.-H."/>
            <person name="Turgeon B."/>
            <person name="Goodwin S."/>
            <person name="Spatafora J."/>
            <person name="Crous P."/>
            <person name="Grigoriev I."/>
        </authorList>
    </citation>
    <scope>NUCLEOTIDE SEQUENCE [LARGE SCALE GENOMIC DNA]</scope>
    <source>
        <strain evidence="3">CBS 304.66</strain>
    </source>
</reference>